<dbReference type="Gene3D" id="1.20.5.1930">
    <property type="match status" value="1"/>
</dbReference>
<dbReference type="CDD" id="cd16917">
    <property type="entry name" value="HATPase_UhpB-NarQ-NarX-like"/>
    <property type="match status" value="1"/>
</dbReference>
<dbReference type="PANTHER" id="PTHR24421">
    <property type="entry name" value="NITRATE/NITRITE SENSOR PROTEIN NARX-RELATED"/>
    <property type="match status" value="1"/>
</dbReference>
<dbReference type="GO" id="GO:0000155">
    <property type="term" value="F:phosphorelay sensor kinase activity"/>
    <property type="evidence" value="ECO:0007669"/>
    <property type="project" value="InterPro"/>
</dbReference>
<dbReference type="GO" id="GO:0016020">
    <property type="term" value="C:membrane"/>
    <property type="evidence" value="ECO:0007669"/>
    <property type="project" value="InterPro"/>
</dbReference>
<comment type="caution">
    <text evidence="11">The sequence shown here is derived from an EMBL/GenBank/DDBJ whole genome shotgun (WGS) entry which is preliminary data.</text>
</comment>
<evidence type="ECO:0000256" key="4">
    <source>
        <dbReference type="ARBA" id="ARBA00022679"/>
    </source>
</evidence>
<keyword evidence="7" id="KW-0067">ATP-binding</keyword>
<evidence type="ECO:0000256" key="7">
    <source>
        <dbReference type="ARBA" id="ARBA00022840"/>
    </source>
</evidence>
<dbReference type="RefSeq" id="WP_108991912.1">
    <property type="nucleotide sequence ID" value="NZ_BDQX01000054.1"/>
</dbReference>
<keyword evidence="8" id="KW-0902">Two-component regulatory system</keyword>
<comment type="catalytic activity">
    <reaction evidence="1">
        <text>ATP + protein L-histidine = ADP + protein N-phospho-L-histidine.</text>
        <dbReference type="EC" id="2.7.13.3"/>
    </reaction>
</comment>
<dbReference type="SUPFAM" id="SSF55874">
    <property type="entry name" value="ATPase domain of HSP90 chaperone/DNA topoisomerase II/histidine kinase"/>
    <property type="match status" value="1"/>
</dbReference>
<evidence type="ECO:0000256" key="9">
    <source>
        <dbReference type="SAM" id="Phobius"/>
    </source>
</evidence>
<proteinExistence type="predicted"/>
<dbReference type="InterPro" id="IPR011712">
    <property type="entry name" value="Sig_transdc_His_kin_sub3_dim/P"/>
</dbReference>
<feature type="transmembrane region" description="Helical" evidence="9">
    <location>
        <begin position="379"/>
        <end position="398"/>
    </location>
</feature>
<dbReference type="Proteomes" id="UP000245202">
    <property type="component" value="Unassembled WGS sequence"/>
</dbReference>
<dbReference type="InterPro" id="IPR036890">
    <property type="entry name" value="HATPase_C_sf"/>
</dbReference>
<dbReference type="AlphaFoldDB" id="A0A2R5EJC3"/>
<feature type="domain" description="Signal transduction histidine kinase subgroup 3 dimerisation and phosphoacceptor" evidence="10">
    <location>
        <begin position="463"/>
        <end position="528"/>
    </location>
</feature>
<keyword evidence="4" id="KW-0808">Transferase</keyword>
<dbReference type="GO" id="GO:0005524">
    <property type="term" value="F:ATP binding"/>
    <property type="evidence" value="ECO:0007669"/>
    <property type="project" value="UniProtKB-KW"/>
</dbReference>
<keyword evidence="9" id="KW-0472">Membrane</keyword>
<gene>
    <name evidence="11" type="ORF">PAT3040_01244</name>
</gene>
<organism evidence="11 12">
    <name type="scientific">Paenibacillus agaridevorans</name>
    <dbReference type="NCBI Taxonomy" id="171404"/>
    <lineage>
        <taxon>Bacteria</taxon>
        <taxon>Bacillati</taxon>
        <taxon>Bacillota</taxon>
        <taxon>Bacilli</taxon>
        <taxon>Bacillales</taxon>
        <taxon>Paenibacillaceae</taxon>
        <taxon>Paenibacillus</taxon>
    </lineage>
</organism>
<evidence type="ECO:0000313" key="11">
    <source>
        <dbReference type="EMBL" id="GBG06712.1"/>
    </source>
</evidence>
<keyword evidence="9" id="KW-1133">Transmembrane helix</keyword>
<dbReference type="EMBL" id="BDQX01000054">
    <property type="protein sequence ID" value="GBG06712.1"/>
    <property type="molecule type" value="Genomic_DNA"/>
</dbReference>
<sequence>MQLLRQRLSFLPWLLVCAVVIGTFLPMVLLSQSSRIDGEREPFTVLSLHWEVAFGASSPEKAEWVPFDEAAKAKLDNYEGTVLLQRPLPDLHWNNPYLYFSMMNRFEAFLDGESIYRFNMDGKLKYISPTRMIHAASIPSDTAGRHLLIRAEWEKAGLLGHDLVMMGELDQILFISIVSELAFIVYSILGTAAGVTGLVLFLRRRERIYGWFSLFCLASSWGLLLTCRTLQWFIPMSSAYHWGLLLTPFAIWACMGFYANALNAGSFRYVKFAHYAMGFYSAAAILFAAVAPSIFHQWVGMGELFIALVGFSTVTYALARHAYGSRGETTRLEKRWLLRGYWTFTIGSIVSIIAFIFPLPLTRLMMEIPYLYRVVEGMLPNVFFLFLICTVMVIVVRVRQVHLESERNAAELLVKNRELEQFHRNLEKLVDTRTSELERANRTLAVTLREKAETLAEISVLEERNRIAYEMHDVVGHTLTAAIVQLEATRKLTDRQGGVPQEKLDLLDELVRKGLNDIRKTVRLMKSDEEQPLSLEASLRELIQYAEDTMEVKVESDILLPRELSLGTVTEGVLCHALQEGLTNGIRHGRSYRFRFRIACEENELRFSLSNDGEPYEQSAPGFGLSSMMERVELLGGSVSVRASAGADRLPAGCELVITIPLS</sequence>
<reference evidence="11 12" key="1">
    <citation type="submission" date="2017-08" db="EMBL/GenBank/DDBJ databases">
        <title>Substantial Increase in Enzyme Production by Combined Drug-Resistance Mutations in Paenibacillus agaridevorans.</title>
        <authorList>
            <person name="Tanaka Y."/>
            <person name="Funane K."/>
            <person name="Hosaka T."/>
            <person name="Shiwa Y."/>
            <person name="Fujita N."/>
            <person name="Miyazaki T."/>
            <person name="Yoshikawa H."/>
            <person name="Murakami K."/>
            <person name="Kasahara K."/>
            <person name="Inaoka T."/>
            <person name="Hiraga Y."/>
            <person name="Ochi K."/>
        </authorList>
    </citation>
    <scope>NUCLEOTIDE SEQUENCE [LARGE SCALE GENOMIC DNA]</scope>
    <source>
        <strain evidence="11 12">T-3040</strain>
    </source>
</reference>
<dbReference type="GO" id="GO:0046983">
    <property type="term" value="F:protein dimerization activity"/>
    <property type="evidence" value="ECO:0007669"/>
    <property type="project" value="InterPro"/>
</dbReference>
<feature type="transmembrane region" description="Helical" evidence="9">
    <location>
        <begin position="272"/>
        <end position="295"/>
    </location>
</feature>
<feature type="transmembrane region" description="Helical" evidence="9">
    <location>
        <begin position="172"/>
        <end position="202"/>
    </location>
</feature>
<evidence type="ECO:0000256" key="3">
    <source>
        <dbReference type="ARBA" id="ARBA00022553"/>
    </source>
</evidence>
<evidence type="ECO:0000256" key="5">
    <source>
        <dbReference type="ARBA" id="ARBA00022741"/>
    </source>
</evidence>
<keyword evidence="6 11" id="KW-0418">Kinase</keyword>
<protein>
    <recommendedName>
        <fullName evidence="2">histidine kinase</fullName>
        <ecNumber evidence="2">2.7.13.3</ecNumber>
    </recommendedName>
</protein>
<dbReference type="PANTHER" id="PTHR24421:SF10">
    <property type="entry name" value="NITRATE_NITRITE SENSOR PROTEIN NARQ"/>
    <property type="match status" value="1"/>
</dbReference>
<evidence type="ECO:0000259" key="10">
    <source>
        <dbReference type="Pfam" id="PF07730"/>
    </source>
</evidence>
<dbReference type="EC" id="2.7.13.3" evidence="2"/>
<dbReference type="Gene3D" id="3.30.565.10">
    <property type="entry name" value="Histidine kinase-like ATPase, C-terminal domain"/>
    <property type="match status" value="1"/>
</dbReference>
<keyword evidence="9" id="KW-0812">Transmembrane</keyword>
<feature type="transmembrane region" description="Helical" evidence="9">
    <location>
        <begin position="12"/>
        <end position="30"/>
    </location>
</feature>
<feature type="transmembrane region" description="Helical" evidence="9">
    <location>
        <begin position="240"/>
        <end position="260"/>
    </location>
</feature>
<evidence type="ECO:0000256" key="1">
    <source>
        <dbReference type="ARBA" id="ARBA00000085"/>
    </source>
</evidence>
<name>A0A2R5EJC3_9BACL</name>
<evidence type="ECO:0000256" key="8">
    <source>
        <dbReference type="ARBA" id="ARBA00023012"/>
    </source>
</evidence>
<evidence type="ECO:0000256" key="2">
    <source>
        <dbReference type="ARBA" id="ARBA00012438"/>
    </source>
</evidence>
<dbReference type="Pfam" id="PF07730">
    <property type="entry name" value="HisKA_3"/>
    <property type="match status" value="1"/>
</dbReference>
<feature type="transmembrane region" description="Helical" evidence="9">
    <location>
        <begin position="209"/>
        <end position="234"/>
    </location>
</feature>
<accession>A0A2R5EJC3</accession>
<keyword evidence="5" id="KW-0547">Nucleotide-binding</keyword>
<dbReference type="InterPro" id="IPR050482">
    <property type="entry name" value="Sensor_HK_TwoCompSys"/>
</dbReference>
<keyword evidence="12" id="KW-1185">Reference proteome</keyword>
<keyword evidence="3" id="KW-0597">Phosphoprotein</keyword>
<evidence type="ECO:0000256" key="6">
    <source>
        <dbReference type="ARBA" id="ARBA00022777"/>
    </source>
</evidence>
<feature type="transmembrane region" description="Helical" evidence="9">
    <location>
        <begin position="301"/>
        <end position="319"/>
    </location>
</feature>
<evidence type="ECO:0000313" key="12">
    <source>
        <dbReference type="Proteomes" id="UP000245202"/>
    </source>
</evidence>
<feature type="transmembrane region" description="Helical" evidence="9">
    <location>
        <begin position="340"/>
        <end position="359"/>
    </location>
</feature>